<dbReference type="SUPFAM" id="SSF75304">
    <property type="entry name" value="Amidase signature (AS) enzymes"/>
    <property type="match status" value="1"/>
</dbReference>
<dbReference type="EMBL" id="CP005963">
    <property type="protein sequence ID" value="AGM41265.1"/>
    <property type="molecule type" value="Genomic_DNA"/>
</dbReference>
<protein>
    <submittedName>
        <fullName evidence="2">Amidase</fullName>
    </submittedName>
</protein>
<evidence type="ECO:0000313" key="3">
    <source>
        <dbReference type="Proteomes" id="UP000017881"/>
    </source>
</evidence>
<evidence type="ECO:0000259" key="1">
    <source>
        <dbReference type="Pfam" id="PF01425"/>
    </source>
</evidence>
<dbReference type="Pfam" id="PF01425">
    <property type="entry name" value="Amidase"/>
    <property type="match status" value="1"/>
</dbReference>
<dbReference type="eggNOG" id="COG0154">
    <property type="taxonomic scope" value="Bacteria"/>
</dbReference>
<dbReference type="KEGG" id="ssal:SPISAL_05855"/>
<dbReference type="GO" id="GO:0003824">
    <property type="term" value="F:catalytic activity"/>
    <property type="evidence" value="ECO:0007669"/>
    <property type="project" value="InterPro"/>
</dbReference>
<dbReference type="HOGENOM" id="CLU_009600_0_0_6"/>
<dbReference type="RefSeq" id="WP_016353572.1">
    <property type="nucleotide sequence ID" value="NC_021291.1"/>
</dbReference>
<organism evidence="2 3">
    <name type="scientific">Spiribacter salinus M19-40</name>
    <dbReference type="NCBI Taxonomy" id="1260251"/>
    <lineage>
        <taxon>Bacteria</taxon>
        <taxon>Pseudomonadati</taxon>
        <taxon>Pseudomonadota</taxon>
        <taxon>Gammaproteobacteria</taxon>
        <taxon>Chromatiales</taxon>
        <taxon>Ectothiorhodospiraceae</taxon>
        <taxon>Spiribacter</taxon>
    </lineage>
</organism>
<dbReference type="OrthoDB" id="8872210at2"/>
<accession>R4V8F9</accession>
<name>R4V8F9_9GAMM</name>
<evidence type="ECO:0000313" key="2">
    <source>
        <dbReference type="EMBL" id="AGM41265.1"/>
    </source>
</evidence>
<dbReference type="Gene3D" id="3.90.1300.10">
    <property type="entry name" value="Amidase signature (AS) domain"/>
    <property type="match status" value="1"/>
</dbReference>
<dbReference type="Proteomes" id="UP000017881">
    <property type="component" value="Chromosome"/>
</dbReference>
<sequence length="452" mass="47492">MVKRIPTADPATLTARQLVQQLGDGVLSAEQATNACLARIESMEPAIHAWAHYDGQQALMQAKEADRRRARGLPLGPLHGVPIGLKDIIDARGMPTENGTALDAGKRPLEDATLVQRLRNAGAVILGKTVTSELAYFHPGPTTNPHDTARTPGGSSSGSAAAVASGMVPFTVGTQTNGSVIRPAAFCGVVGYKPSFGAVPRTGVLSAAQSLDQVGFFARSIDDVALAAAVMGPDGRDEGCNLNPGPLLDTALSAPPVTPDIAMVHTPFSERLEPATVEGFSELIEMLGSHGVETALPEVFGRGAGWLATIMASEMTRNLGHYAERDPEQVSDVFKSLMAQGQAIPAVDYLAARDMQLVLLEALEPLFERFDAIITPAAPGEAPADLSTTGDPIFCTLWTLCGLPTITLPLLTGVNGLPVGVQLVGAHGQDARLLRTARWLMTQCTSDEENET</sequence>
<dbReference type="PANTHER" id="PTHR11895">
    <property type="entry name" value="TRANSAMIDASE"/>
    <property type="match status" value="1"/>
</dbReference>
<dbReference type="PANTHER" id="PTHR11895:SF151">
    <property type="entry name" value="GLUTAMYL-TRNA(GLN) AMIDOTRANSFERASE SUBUNIT A"/>
    <property type="match status" value="1"/>
</dbReference>
<dbReference type="InterPro" id="IPR023631">
    <property type="entry name" value="Amidase_dom"/>
</dbReference>
<reference evidence="2 3" key="1">
    <citation type="journal article" date="2013" name="Genome Announc.">
        <title>Draft Genome of Spiribacter salinus M19-40, an Abundant Gammaproteobacterium in Aquatic Hypersaline Environments.</title>
        <authorList>
            <person name="Leon M.J."/>
            <person name="Ghai R."/>
            <person name="Fernandez A.B."/>
            <person name="Sanchez-Porro C."/>
            <person name="Rodriguez-Valera F."/>
            <person name="Ventosa A."/>
        </authorList>
    </citation>
    <scope>NUCLEOTIDE SEQUENCE [LARGE SCALE GENOMIC DNA]</scope>
    <source>
        <strain evidence="2">M19-40</strain>
    </source>
</reference>
<dbReference type="PATRIC" id="fig|1260251.3.peg.1185"/>
<dbReference type="AlphaFoldDB" id="R4V8F9"/>
<gene>
    <name evidence="2" type="ORF">SPISAL_05855</name>
</gene>
<proteinExistence type="predicted"/>
<dbReference type="InterPro" id="IPR036928">
    <property type="entry name" value="AS_sf"/>
</dbReference>
<dbReference type="InterPro" id="IPR000120">
    <property type="entry name" value="Amidase"/>
</dbReference>
<feature type="domain" description="Amidase" evidence="1">
    <location>
        <begin position="32"/>
        <end position="434"/>
    </location>
</feature>
<keyword evidence="3" id="KW-1185">Reference proteome</keyword>